<evidence type="ECO:0000256" key="5">
    <source>
        <dbReference type="ARBA" id="ARBA00022691"/>
    </source>
</evidence>
<proteinExistence type="inferred from homology"/>
<dbReference type="NCBIfam" id="NF004884">
    <property type="entry name" value="PRK06245.1"/>
    <property type="match status" value="1"/>
</dbReference>
<comment type="catalytic activity">
    <reaction evidence="10">
        <text>5-amino-5-(4-hydroxybenzyl)-6-(D-ribitylimino)-5,6-dihydrouracil + S-adenosyl-L-methionine = 7,8-didemethyl-8-hydroxy-5-deazariboflavin + 5'-deoxyadenosine + L-methionine + NH4(+) + H(+)</text>
        <dbReference type="Rhea" id="RHEA:55204"/>
        <dbReference type="ChEBI" id="CHEBI:15378"/>
        <dbReference type="ChEBI" id="CHEBI:17319"/>
        <dbReference type="ChEBI" id="CHEBI:28938"/>
        <dbReference type="ChEBI" id="CHEBI:57844"/>
        <dbReference type="ChEBI" id="CHEBI:59789"/>
        <dbReference type="ChEBI" id="CHEBI:59904"/>
        <dbReference type="ChEBI" id="CHEBI:85936"/>
        <dbReference type="EC" id="4.3.1.32"/>
    </reaction>
</comment>
<dbReference type="EC" id="4.3.1.32" evidence="3"/>
<accession>A0A381T4B5</accession>
<keyword evidence="4" id="KW-0004">4Fe-4S</keyword>
<keyword evidence="8" id="KW-0411">Iron-sulfur</keyword>
<keyword evidence="6" id="KW-0479">Metal-binding</keyword>
<dbReference type="SFLD" id="SFLDG01064">
    <property type="entry name" value="F420__menaquinone_cofactor_bio"/>
    <property type="match status" value="1"/>
</dbReference>
<dbReference type="GO" id="GO:0044689">
    <property type="term" value="F:7,8-didemethyl-8-hydroxy-5-deazariboflavin synthase activity"/>
    <property type="evidence" value="ECO:0007669"/>
    <property type="project" value="UniProtKB-EC"/>
</dbReference>
<dbReference type="SFLD" id="SFLDS00029">
    <property type="entry name" value="Radical_SAM"/>
    <property type="match status" value="1"/>
</dbReference>
<dbReference type="NCBIfam" id="TIGR03550">
    <property type="entry name" value="F420_cofG"/>
    <property type="match status" value="1"/>
</dbReference>
<dbReference type="GO" id="GO:0051539">
    <property type="term" value="F:4 iron, 4 sulfur cluster binding"/>
    <property type="evidence" value="ECO:0007669"/>
    <property type="project" value="UniProtKB-KW"/>
</dbReference>
<evidence type="ECO:0000256" key="8">
    <source>
        <dbReference type="ARBA" id="ARBA00023014"/>
    </source>
</evidence>
<organism evidence="12">
    <name type="scientific">marine metagenome</name>
    <dbReference type="NCBI Taxonomy" id="408172"/>
    <lineage>
        <taxon>unclassified sequences</taxon>
        <taxon>metagenomes</taxon>
        <taxon>ecological metagenomes</taxon>
    </lineage>
</organism>
<dbReference type="InterPro" id="IPR007197">
    <property type="entry name" value="rSAM"/>
</dbReference>
<dbReference type="PANTHER" id="PTHR43076">
    <property type="entry name" value="FO SYNTHASE (COFH)"/>
    <property type="match status" value="1"/>
</dbReference>
<dbReference type="GO" id="GO:0016765">
    <property type="term" value="F:transferase activity, transferring alkyl or aryl (other than methyl) groups"/>
    <property type="evidence" value="ECO:0007669"/>
    <property type="project" value="InterPro"/>
</dbReference>
<gene>
    <name evidence="12" type="ORF">METZ01_LOCUS63262</name>
</gene>
<dbReference type="AlphaFoldDB" id="A0A381T4B5"/>
<evidence type="ECO:0000256" key="9">
    <source>
        <dbReference type="ARBA" id="ARBA00023239"/>
    </source>
</evidence>
<dbReference type="InterPro" id="IPR019939">
    <property type="entry name" value="CofG_family"/>
</dbReference>
<comment type="pathway">
    <text evidence="2">Cofactor biosynthesis; coenzyme F0 biosynthesis.</text>
</comment>
<dbReference type="InterPro" id="IPR006638">
    <property type="entry name" value="Elp3/MiaA/NifB-like_rSAM"/>
</dbReference>
<dbReference type="HAMAP" id="MF_01611">
    <property type="entry name" value="FO_synth_sub1"/>
    <property type="match status" value="1"/>
</dbReference>
<dbReference type="PROSITE" id="PS51918">
    <property type="entry name" value="RADICAL_SAM"/>
    <property type="match status" value="1"/>
</dbReference>
<feature type="domain" description="Radical SAM core" evidence="11">
    <location>
        <begin position="59"/>
        <end position="304"/>
    </location>
</feature>
<dbReference type="Gene3D" id="3.20.20.70">
    <property type="entry name" value="Aldolase class I"/>
    <property type="match status" value="1"/>
</dbReference>
<evidence type="ECO:0000256" key="3">
    <source>
        <dbReference type="ARBA" id="ARBA00012126"/>
    </source>
</evidence>
<keyword evidence="9" id="KW-0456">Lyase</keyword>
<protein>
    <recommendedName>
        <fullName evidence="3">7,8-didemethyl-8-hydroxy-5-deazariboflavin synthase</fullName>
        <ecNumber evidence="3">4.3.1.32</ecNumber>
    </recommendedName>
</protein>
<comment type="cofactor">
    <cofactor evidence="1">
        <name>[4Fe-4S] cluster</name>
        <dbReference type="ChEBI" id="CHEBI:49883"/>
    </cofactor>
</comment>
<dbReference type="SMART" id="SM00729">
    <property type="entry name" value="Elp3"/>
    <property type="match status" value="1"/>
</dbReference>
<dbReference type="InterPro" id="IPR034405">
    <property type="entry name" value="F420"/>
</dbReference>
<evidence type="ECO:0000259" key="11">
    <source>
        <dbReference type="PROSITE" id="PS51918"/>
    </source>
</evidence>
<dbReference type="EMBL" id="UINC01003927">
    <property type="protein sequence ID" value="SVA10408.1"/>
    <property type="molecule type" value="Genomic_DNA"/>
</dbReference>
<dbReference type="GO" id="GO:0046872">
    <property type="term" value="F:metal ion binding"/>
    <property type="evidence" value="ECO:0007669"/>
    <property type="project" value="UniProtKB-KW"/>
</dbReference>
<evidence type="ECO:0000256" key="1">
    <source>
        <dbReference type="ARBA" id="ARBA00001966"/>
    </source>
</evidence>
<dbReference type="CDD" id="cd01335">
    <property type="entry name" value="Radical_SAM"/>
    <property type="match status" value="1"/>
</dbReference>
<evidence type="ECO:0000256" key="7">
    <source>
        <dbReference type="ARBA" id="ARBA00023004"/>
    </source>
</evidence>
<dbReference type="InterPro" id="IPR013785">
    <property type="entry name" value="Aldolase_TIM"/>
</dbReference>
<evidence type="ECO:0000256" key="10">
    <source>
        <dbReference type="ARBA" id="ARBA00048974"/>
    </source>
</evidence>
<sequence length="401" mass="45119">MTQKQIVNTQISEIIFKASKLSELTDKEVLFLGNYSEDHIDDLCNAASSIRDYGKGRTVTFSPKVFIPLTRLCRDYCGYCTFRVDPGQTENLYMSPEEVLNVAKAGENLGCTEALFTLGERPELKYVEAKEWLSIHGYDSTLDYLSAMTELVVKETKLLPHANPGTMTHRELNTLKDSNPSTGLMLESTSELLYQVGGPHEFAPSKRPIVRLKTISIAGELRIPFTTGLLIGIGETMTDRMESLLEIRNLQRRFHHIQEIIIQNFRAKPETPMAESPDAETTEMLWTVAAARLILGPSANIQVPPNLSSENYEVYLKAGINDWGGVSPLTIDYVNPEAPWPLITNLKSKTESAGFELRPRLAVYPEYFLDTDEYLPLDLLTKVRELADDEGYVKDGINRYV</sequence>
<evidence type="ECO:0000256" key="2">
    <source>
        <dbReference type="ARBA" id="ARBA00004712"/>
    </source>
</evidence>
<evidence type="ECO:0000313" key="12">
    <source>
        <dbReference type="EMBL" id="SVA10408.1"/>
    </source>
</evidence>
<evidence type="ECO:0000256" key="6">
    <source>
        <dbReference type="ARBA" id="ARBA00022723"/>
    </source>
</evidence>
<reference evidence="12" key="1">
    <citation type="submission" date="2018-05" db="EMBL/GenBank/DDBJ databases">
        <authorList>
            <person name="Lanie J.A."/>
            <person name="Ng W.-L."/>
            <person name="Kazmierczak K.M."/>
            <person name="Andrzejewski T.M."/>
            <person name="Davidsen T.M."/>
            <person name="Wayne K.J."/>
            <person name="Tettelin H."/>
            <person name="Glass J.I."/>
            <person name="Rusch D."/>
            <person name="Podicherti R."/>
            <person name="Tsui H.-C.T."/>
            <person name="Winkler M.E."/>
        </authorList>
    </citation>
    <scope>NUCLEOTIDE SEQUENCE</scope>
</reference>
<keyword evidence="7" id="KW-0408">Iron</keyword>
<dbReference type="SFLD" id="SFLDF00294">
    <property type="entry name" value="7_8-didemethyl-8-hydroxy-5-dea"/>
    <property type="match status" value="1"/>
</dbReference>
<name>A0A381T4B5_9ZZZZ</name>
<dbReference type="UniPathway" id="UPA00072"/>
<evidence type="ECO:0000256" key="4">
    <source>
        <dbReference type="ARBA" id="ARBA00022485"/>
    </source>
</evidence>
<keyword evidence="5" id="KW-0949">S-adenosyl-L-methionine</keyword>
<dbReference type="InterPro" id="IPR058240">
    <property type="entry name" value="rSAM_sf"/>
</dbReference>
<dbReference type="Pfam" id="PF04055">
    <property type="entry name" value="Radical_SAM"/>
    <property type="match status" value="1"/>
</dbReference>
<dbReference type="SFLD" id="SFLDG01388">
    <property type="entry name" value="7_8-didemethyl-8-hydroxy-5-dea"/>
    <property type="match status" value="1"/>
</dbReference>
<dbReference type="PANTHER" id="PTHR43076:SF15">
    <property type="entry name" value="7,8-DIDEMETHYL-8-HYDROXY-5-DEAZARIBOFLAVIN SYNTHASE"/>
    <property type="match status" value="1"/>
</dbReference>
<dbReference type="SUPFAM" id="SSF102114">
    <property type="entry name" value="Radical SAM enzymes"/>
    <property type="match status" value="1"/>
</dbReference>